<evidence type="ECO:0000313" key="1">
    <source>
        <dbReference type="EMBL" id="KZS41387.1"/>
    </source>
</evidence>
<dbReference type="AlphaFoldDB" id="A0A163BGZ5"/>
<protein>
    <submittedName>
        <fullName evidence="1">Uncharacterized protein</fullName>
    </submittedName>
</protein>
<gene>
    <name evidence="1" type="ORF">AWE51_22040</name>
</gene>
<reference evidence="1 2" key="1">
    <citation type="submission" date="2016-01" db="EMBL/GenBank/DDBJ databases">
        <title>The draft genome sequence of Aquimarina sp. RZW4-3-2.</title>
        <authorList>
            <person name="Wang Y."/>
        </authorList>
    </citation>
    <scope>NUCLEOTIDE SEQUENCE [LARGE SCALE GENOMIC DNA]</scope>
    <source>
        <strain evidence="1 2">RZW4-3-2</strain>
    </source>
</reference>
<evidence type="ECO:0000313" key="2">
    <source>
        <dbReference type="Proteomes" id="UP000076715"/>
    </source>
</evidence>
<accession>A0A163BGZ5</accession>
<comment type="caution">
    <text evidence="1">The sequence shown here is derived from an EMBL/GenBank/DDBJ whole genome shotgun (WGS) entry which is preliminary data.</text>
</comment>
<dbReference type="RefSeq" id="WP_066312203.1">
    <property type="nucleotide sequence ID" value="NZ_LQRT01000005.1"/>
</dbReference>
<keyword evidence="2" id="KW-1185">Reference proteome</keyword>
<organism evidence="1 2">
    <name type="scientific">Aquimarina aggregata</name>
    <dbReference type="NCBI Taxonomy" id="1642818"/>
    <lineage>
        <taxon>Bacteria</taxon>
        <taxon>Pseudomonadati</taxon>
        <taxon>Bacteroidota</taxon>
        <taxon>Flavobacteriia</taxon>
        <taxon>Flavobacteriales</taxon>
        <taxon>Flavobacteriaceae</taxon>
        <taxon>Aquimarina</taxon>
    </lineage>
</organism>
<name>A0A163BGZ5_9FLAO</name>
<dbReference type="Proteomes" id="UP000076715">
    <property type="component" value="Unassembled WGS sequence"/>
</dbReference>
<dbReference type="EMBL" id="LQRT01000005">
    <property type="protein sequence ID" value="KZS41387.1"/>
    <property type="molecule type" value="Genomic_DNA"/>
</dbReference>
<proteinExistence type="predicted"/>
<sequence>MVFLIINIITLLNTNNPIDGNLLGKHISELDIALVEEIDSITNKKSFRVKENIDFLGKQFDHVSIRTSLNDTIESIYIGCRGTIEEKGFLSAMISEYGEPKMYKNDVIKEIKQHLPDKNGISATTFKASMKECAFIEEPLFIIWHNEKYIIKLNISVKSRTSITFKKKLNKILLII</sequence>